<dbReference type="InterPro" id="IPR036689">
    <property type="entry name" value="ESAT-6-like_sf"/>
</dbReference>
<dbReference type="InterPro" id="IPR010310">
    <property type="entry name" value="T7SS_ESAT-6-like"/>
</dbReference>
<dbReference type="EMBL" id="JAPNNL010000141">
    <property type="protein sequence ID" value="MDA0637169.1"/>
    <property type="molecule type" value="Genomic_DNA"/>
</dbReference>
<name>A0ABT4SIZ5_9ACTN</name>
<protein>
    <submittedName>
        <fullName evidence="2">WXG100 family type VII secretion target</fullName>
    </submittedName>
</protein>
<keyword evidence="3" id="KW-1185">Reference proteome</keyword>
<reference evidence="2" key="1">
    <citation type="submission" date="2022-11" db="EMBL/GenBank/DDBJ databases">
        <title>Nonomuraea corallina sp. nov., a new species of the genus Nonomuraea isolated from sea side sediment in Thai sea.</title>
        <authorList>
            <person name="Ngamcharungchit C."/>
            <person name="Matsumoto A."/>
            <person name="Suriyachadkun C."/>
            <person name="Panbangred W."/>
            <person name="Inahashi Y."/>
            <person name="Intra B."/>
        </authorList>
    </citation>
    <scope>NUCLEOTIDE SEQUENCE</scope>
    <source>
        <strain evidence="2">MCN248</strain>
    </source>
</reference>
<feature type="compositionally biased region" description="Low complexity" evidence="1">
    <location>
        <begin position="228"/>
        <end position="247"/>
    </location>
</feature>
<evidence type="ECO:0000313" key="3">
    <source>
        <dbReference type="Proteomes" id="UP001144036"/>
    </source>
</evidence>
<feature type="compositionally biased region" description="Gly residues" evidence="1">
    <location>
        <begin position="405"/>
        <end position="415"/>
    </location>
</feature>
<gene>
    <name evidence="2" type="ORF">OUY22_27525</name>
</gene>
<evidence type="ECO:0000256" key="1">
    <source>
        <dbReference type="SAM" id="MobiDB-lite"/>
    </source>
</evidence>
<feature type="compositionally biased region" description="Low complexity" evidence="1">
    <location>
        <begin position="315"/>
        <end position="359"/>
    </location>
</feature>
<sequence>MGETRRETHQLKVGGGWDARTGGRNVEEVVNFIKGFNVGSITGAADAYKNAHAAVEKAREEIKTQAYKLAEVWEGKASVEAQRGLYQLYQTMGELAAKLKAMHTPLDSLASTVREHQAFMEDHSKGILNTWTNRGATGATWDDSIPDIYSAYAGYYSGDGKVLNEAKTDFGSPDELAGLHLRTFGNDLAHVYNAMPEKVDTSLRDLTAPKPNVEAPPRITYPPGGQPTGTSPGNGPYGGPSYPSNPTVVPYNPDTPGLNDPGLINPIDTNPNGPNPPVGTTPGTGTTPPIDGEGLNRNPATDIPDPNTHLADYKPTTTGQTPPSTTNPLSTTTGTLPTTGSTPTTGYGPTTAGYNATTGNSPRASTGLTPGAYGGGGRGVSGLPQTTTLSTRAGTGTGMPFMPMGGMGGAGGGGENQERESTTWLHEDDDLWGDDTGSVNSRIG</sequence>
<feature type="region of interest" description="Disordered" evidence="1">
    <location>
        <begin position="207"/>
        <end position="444"/>
    </location>
</feature>
<accession>A0ABT4SIZ5</accession>
<comment type="caution">
    <text evidence="2">The sequence shown here is derived from an EMBL/GenBank/DDBJ whole genome shotgun (WGS) entry which is preliminary data.</text>
</comment>
<feature type="compositionally biased region" description="Low complexity" evidence="1">
    <location>
        <begin position="280"/>
        <end position="289"/>
    </location>
</feature>
<feature type="compositionally biased region" description="Low complexity" evidence="1">
    <location>
        <begin position="386"/>
        <end position="404"/>
    </location>
</feature>
<organism evidence="2 3">
    <name type="scientific">Nonomuraea corallina</name>
    <dbReference type="NCBI Taxonomy" id="2989783"/>
    <lineage>
        <taxon>Bacteria</taxon>
        <taxon>Bacillati</taxon>
        <taxon>Actinomycetota</taxon>
        <taxon>Actinomycetes</taxon>
        <taxon>Streptosporangiales</taxon>
        <taxon>Streptosporangiaceae</taxon>
        <taxon>Nonomuraea</taxon>
    </lineage>
</organism>
<dbReference type="Pfam" id="PF06013">
    <property type="entry name" value="WXG100"/>
    <property type="match status" value="1"/>
</dbReference>
<dbReference type="Proteomes" id="UP001144036">
    <property type="component" value="Unassembled WGS sequence"/>
</dbReference>
<dbReference type="Gene3D" id="1.10.287.1060">
    <property type="entry name" value="ESAT-6-like"/>
    <property type="match status" value="1"/>
</dbReference>
<dbReference type="RefSeq" id="WP_270158075.1">
    <property type="nucleotide sequence ID" value="NZ_JAPNNL010000141.1"/>
</dbReference>
<dbReference type="SUPFAM" id="SSF140453">
    <property type="entry name" value="EsxAB dimer-like"/>
    <property type="match status" value="1"/>
</dbReference>
<evidence type="ECO:0000313" key="2">
    <source>
        <dbReference type="EMBL" id="MDA0637169.1"/>
    </source>
</evidence>
<proteinExistence type="predicted"/>